<evidence type="ECO:0000256" key="1">
    <source>
        <dbReference type="SAM" id="MobiDB-lite"/>
    </source>
</evidence>
<proteinExistence type="predicted"/>
<reference evidence="2 3" key="1">
    <citation type="submission" date="2024-09" db="EMBL/GenBank/DDBJ databases">
        <authorList>
            <person name="Sun Q."/>
            <person name="Mori K."/>
        </authorList>
    </citation>
    <scope>NUCLEOTIDE SEQUENCE [LARGE SCALE GENOMIC DNA]</scope>
    <source>
        <strain evidence="2 3">JCM 3324</strain>
    </source>
</reference>
<comment type="caution">
    <text evidence="2">The sequence shown here is derived from an EMBL/GenBank/DDBJ whole genome shotgun (WGS) entry which is preliminary data.</text>
</comment>
<organism evidence="2 3">
    <name type="scientific">Nonomuraea salmonea</name>
    <dbReference type="NCBI Taxonomy" id="46181"/>
    <lineage>
        <taxon>Bacteria</taxon>
        <taxon>Bacillati</taxon>
        <taxon>Actinomycetota</taxon>
        <taxon>Actinomycetes</taxon>
        <taxon>Streptosporangiales</taxon>
        <taxon>Streptosporangiaceae</taxon>
        <taxon>Nonomuraea</taxon>
    </lineage>
</organism>
<gene>
    <name evidence="2" type="ORF">ACFFR3_10605</name>
</gene>
<dbReference type="Proteomes" id="UP001589568">
    <property type="component" value="Unassembled WGS sequence"/>
</dbReference>
<evidence type="ECO:0000313" key="3">
    <source>
        <dbReference type="Proteomes" id="UP001589568"/>
    </source>
</evidence>
<name>A0ABV5NI65_9ACTN</name>
<protein>
    <submittedName>
        <fullName evidence="2">DUF5994 family protein</fullName>
    </submittedName>
</protein>
<dbReference type="RefSeq" id="WP_379483023.1">
    <property type="nucleotide sequence ID" value="NZ_JBHMCF010000011.1"/>
</dbReference>
<dbReference type="Pfam" id="PF19457">
    <property type="entry name" value="DUF5994"/>
    <property type="match status" value="1"/>
</dbReference>
<dbReference type="EMBL" id="JBHMCF010000011">
    <property type="protein sequence ID" value="MFB9469957.1"/>
    <property type="molecule type" value="Genomic_DNA"/>
</dbReference>
<sequence length="530" mass="55243">MPNRRSPTASLISLRPARLFLEPTLTRDGTLDGAWWPHSTDLRRELPAFVRALEDRIGPVLRVGLDSQAWDEVPAHLVVDGRFVRISGHPATPHTIRVIRGGQDGFLLLVIPPDTAGSVAATAMRTAARTGNTLSAHDILATPGTLPPDAEWRMRRYRDSDRAAVEALALADALAALAFTDAVALPDALAAAGVLALSPASAPAVADACELSGLDGALGGHVAGTAYEEPEIHVLEGPGGRVLGAVAYALRRDRAAGRILWLHGGEVPEVVEALVRRALSGMGGVPVHAFTDEPGGRPGTAPAALPAGRRAVTLAVFEREGFVARDSWRQLRRTSPCEPGAGPYPMVDVVVSGTPRGWWLKAPGDDAAAALVAQEPVGGRGVVWWLGADAGHADPDLERALLLRADALLTEHGARETVLYAAGDPEPSWELFTAAGFTEIDRLASFTRPATPAGAPADHPAFVRAAASPSADRPSADRAASMPLPASVSPSAGRSSSMRSAVPASSAADRSFFARSAAPASAPGDRSFLP</sequence>
<dbReference type="InterPro" id="IPR046036">
    <property type="entry name" value="DUF5994"/>
</dbReference>
<keyword evidence="3" id="KW-1185">Reference proteome</keyword>
<feature type="region of interest" description="Disordered" evidence="1">
    <location>
        <begin position="466"/>
        <end position="502"/>
    </location>
</feature>
<evidence type="ECO:0000313" key="2">
    <source>
        <dbReference type="EMBL" id="MFB9469957.1"/>
    </source>
</evidence>
<accession>A0ABV5NI65</accession>